<evidence type="ECO:0000256" key="1">
    <source>
        <dbReference type="SAM" id="Phobius"/>
    </source>
</evidence>
<dbReference type="AlphaFoldDB" id="A0A8D8VG53"/>
<feature type="transmembrane region" description="Helical" evidence="1">
    <location>
        <begin position="86"/>
        <end position="107"/>
    </location>
</feature>
<organism evidence="2">
    <name type="scientific">Cacopsylla melanoneura</name>
    <dbReference type="NCBI Taxonomy" id="428564"/>
    <lineage>
        <taxon>Eukaryota</taxon>
        <taxon>Metazoa</taxon>
        <taxon>Ecdysozoa</taxon>
        <taxon>Arthropoda</taxon>
        <taxon>Hexapoda</taxon>
        <taxon>Insecta</taxon>
        <taxon>Pterygota</taxon>
        <taxon>Neoptera</taxon>
        <taxon>Paraneoptera</taxon>
        <taxon>Hemiptera</taxon>
        <taxon>Sternorrhyncha</taxon>
        <taxon>Psylloidea</taxon>
        <taxon>Psyllidae</taxon>
        <taxon>Psyllinae</taxon>
        <taxon>Cacopsylla</taxon>
    </lineage>
</organism>
<proteinExistence type="predicted"/>
<accession>A0A8D8VG53</accession>
<reference evidence="2" key="1">
    <citation type="submission" date="2021-05" db="EMBL/GenBank/DDBJ databases">
        <authorList>
            <person name="Alioto T."/>
            <person name="Alioto T."/>
            <person name="Gomez Garrido J."/>
        </authorList>
    </citation>
    <scope>NUCLEOTIDE SEQUENCE</scope>
</reference>
<keyword evidence="1" id="KW-1133">Transmembrane helix</keyword>
<keyword evidence="1" id="KW-0812">Transmembrane</keyword>
<feature type="transmembrane region" description="Helical" evidence="1">
    <location>
        <begin position="43"/>
        <end position="61"/>
    </location>
</feature>
<sequence>MVSQTSRLSIIIQINCMDIENSLSCVLDGPPEKASIIKKKSNTLSIFFSIRNIFFFFFFFTPPPPPPPPTPPPPPPPTPPPPPPPVFFFFFFFPPRGLIEGTLYSMVLSSWKLKREGYLGTFTEYARYSS</sequence>
<dbReference type="EMBL" id="HBUF01364806">
    <property type="protein sequence ID" value="CAG6722971.1"/>
    <property type="molecule type" value="Transcribed_RNA"/>
</dbReference>
<protein>
    <submittedName>
        <fullName evidence="2">Uncharacterized protein</fullName>
    </submittedName>
</protein>
<evidence type="ECO:0000313" key="2">
    <source>
        <dbReference type="EMBL" id="CAG6722971.1"/>
    </source>
</evidence>
<keyword evidence="1" id="KW-0472">Membrane</keyword>
<name>A0A8D8VG53_9HEMI</name>